<dbReference type="Pfam" id="PF00394">
    <property type="entry name" value="Cu-oxidase"/>
    <property type="match status" value="1"/>
</dbReference>
<dbReference type="FunFam" id="2.60.40.420:FF:000045">
    <property type="entry name" value="Laccase 2"/>
    <property type="match status" value="1"/>
</dbReference>
<dbReference type="AlphaFoldDB" id="A0A9J6C2X3"/>
<dbReference type="PROSITE" id="PS00080">
    <property type="entry name" value="MULTICOPPER_OXIDASE2"/>
    <property type="match status" value="1"/>
</dbReference>
<dbReference type="InterPro" id="IPR008972">
    <property type="entry name" value="Cupredoxin"/>
</dbReference>
<dbReference type="GO" id="GO:0005886">
    <property type="term" value="C:plasma membrane"/>
    <property type="evidence" value="ECO:0007669"/>
    <property type="project" value="TreeGrafter"/>
</dbReference>
<dbReference type="Pfam" id="PF00270">
    <property type="entry name" value="DEAD"/>
    <property type="match status" value="1"/>
</dbReference>
<dbReference type="InterPro" id="IPR014001">
    <property type="entry name" value="Helicase_ATP-bd"/>
</dbReference>
<dbReference type="InterPro" id="IPR011545">
    <property type="entry name" value="DEAD/DEAH_box_helicase_dom"/>
</dbReference>
<dbReference type="InterPro" id="IPR001650">
    <property type="entry name" value="Helicase_C-like"/>
</dbReference>
<keyword evidence="5" id="KW-0560">Oxidoreductase</keyword>
<dbReference type="InterPro" id="IPR011707">
    <property type="entry name" value="Cu-oxidase-like_N"/>
</dbReference>
<dbReference type="InterPro" id="IPR033138">
    <property type="entry name" value="Cu_oxidase_CS"/>
</dbReference>
<dbReference type="OrthoDB" id="2121828at2759"/>
<dbReference type="Pfam" id="PF00271">
    <property type="entry name" value="Helicase_C"/>
    <property type="match status" value="1"/>
</dbReference>
<dbReference type="EMBL" id="JADBJN010000002">
    <property type="protein sequence ID" value="KAG5676237.1"/>
    <property type="molecule type" value="Genomic_DNA"/>
</dbReference>
<comment type="similarity">
    <text evidence="1">Belongs to the multicopper oxidase family.</text>
</comment>
<gene>
    <name evidence="9" type="ORF">PVAND_006086</name>
</gene>
<protein>
    <submittedName>
        <fullName evidence="9">Uncharacterized protein</fullName>
    </submittedName>
</protein>
<dbReference type="SUPFAM" id="SSF49503">
    <property type="entry name" value="Cupredoxins"/>
    <property type="match status" value="3"/>
</dbReference>
<dbReference type="InterPro" id="IPR001117">
    <property type="entry name" value="Cu-oxidase_2nd"/>
</dbReference>
<evidence type="ECO:0000313" key="10">
    <source>
        <dbReference type="Proteomes" id="UP001107558"/>
    </source>
</evidence>
<keyword evidence="6" id="KW-0186">Copper</keyword>
<dbReference type="GO" id="GO:0016491">
    <property type="term" value="F:oxidoreductase activity"/>
    <property type="evidence" value="ECO:0007669"/>
    <property type="project" value="UniProtKB-KW"/>
</dbReference>
<evidence type="ECO:0000259" key="8">
    <source>
        <dbReference type="PROSITE" id="PS51194"/>
    </source>
</evidence>
<dbReference type="SUPFAM" id="SSF52540">
    <property type="entry name" value="P-loop containing nucleoside triphosphate hydrolases"/>
    <property type="match status" value="1"/>
</dbReference>
<dbReference type="Pfam" id="PF07732">
    <property type="entry name" value="Cu-oxidase_3"/>
    <property type="match status" value="1"/>
</dbReference>
<dbReference type="Gene3D" id="3.40.50.300">
    <property type="entry name" value="P-loop containing nucleotide triphosphate hydrolases"/>
    <property type="match status" value="2"/>
</dbReference>
<dbReference type="PANTHER" id="PTHR11709">
    <property type="entry name" value="MULTI-COPPER OXIDASE"/>
    <property type="match status" value="1"/>
</dbReference>
<dbReference type="InterPro" id="IPR002355">
    <property type="entry name" value="Cu_oxidase_Cu_BS"/>
</dbReference>
<keyword evidence="4" id="KW-0067">ATP-binding</keyword>
<evidence type="ECO:0000256" key="1">
    <source>
        <dbReference type="ARBA" id="ARBA00010609"/>
    </source>
</evidence>
<dbReference type="InterPro" id="IPR045087">
    <property type="entry name" value="Cu-oxidase_fam"/>
</dbReference>
<keyword evidence="10" id="KW-1185">Reference proteome</keyword>
<dbReference type="InterPro" id="IPR011706">
    <property type="entry name" value="Cu-oxidase_C"/>
</dbReference>
<dbReference type="SMART" id="SM00490">
    <property type="entry name" value="HELICc"/>
    <property type="match status" value="1"/>
</dbReference>
<dbReference type="PROSITE" id="PS51194">
    <property type="entry name" value="HELICASE_CTER"/>
    <property type="match status" value="1"/>
</dbReference>
<evidence type="ECO:0000256" key="2">
    <source>
        <dbReference type="ARBA" id="ARBA00022723"/>
    </source>
</evidence>
<feature type="domain" description="Helicase C-terminal" evidence="8">
    <location>
        <begin position="223"/>
        <end position="381"/>
    </location>
</feature>
<dbReference type="Gene3D" id="2.60.40.420">
    <property type="entry name" value="Cupredoxins - blue copper proteins"/>
    <property type="match status" value="3"/>
</dbReference>
<evidence type="ECO:0000313" key="9">
    <source>
        <dbReference type="EMBL" id="KAG5676237.1"/>
    </source>
</evidence>
<dbReference type="SMART" id="SM00487">
    <property type="entry name" value="DEXDc"/>
    <property type="match status" value="1"/>
</dbReference>
<organism evidence="9 10">
    <name type="scientific">Polypedilum vanderplanki</name>
    <name type="common">Sleeping chironomid midge</name>
    <dbReference type="NCBI Taxonomy" id="319348"/>
    <lineage>
        <taxon>Eukaryota</taxon>
        <taxon>Metazoa</taxon>
        <taxon>Ecdysozoa</taxon>
        <taxon>Arthropoda</taxon>
        <taxon>Hexapoda</taxon>
        <taxon>Insecta</taxon>
        <taxon>Pterygota</taxon>
        <taxon>Neoptera</taxon>
        <taxon>Endopterygota</taxon>
        <taxon>Diptera</taxon>
        <taxon>Nematocera</taxon>
        <taxon>Chironomoidea</taxon>
        <taxon>Chironomidae</taxon>
        <taxon>Chironominae</taxon>
        <taxon>Polypedilum</taxon>
        <taxon>Polypedilum</taxon>
    </lineage>
</organism>
<dbReference type="CDD" id="cd13905">
    <property type="entry name" value="CuRO_3_tcLLC2_insect_like"/>
    <property type="match status" value="1"/>
</dbReference>
<dbReference type="GO" id="GO:0003676">
    <property type="term" value="F:nucleic acid binding"/>
    <property type="evidence" value="ECO:0007669"/>
    <property type="project" value="InterPro"/>
</dbReference>
<dbReference type="PROSITE" id="PS51192">
    <property type="entry name" value="HELICASE_ATP_BIND_1"/>
    <property type="match status" value="1"/>
</dbReference>
<sequence length="999" mass="114225">MESAKKLLRNNFKFVDFKSQDQAYATKKLLKSVQTNNNIILSMATQAGKSLAYQLLGAICEDGVTIVFSPSIALINDQLASLRAHNITAATINSSTPYSKRECIMSELESNTGLIKFLFITPEMADYNFALRNFFECGNINYFIVDEAHKIADSADFRTSFHKLYEYRDIDLKIRWIALTTADYGDCMEIGESLGMEDCHIIKTSSVRDNIFYDIKPIYELVDIGKFIRGLSSDSQISSGIIYCTKIDTVHQIVDLLKKFGISVNFYHSEILNKEYVLKAWKKRQFAVLVATDESFGFGINFNVPTVRFVIHIDAPKTLRSFYQESGRAGNDNNLGYSRIYLSSNERVSNSMKSYINSKCRRKAIARYFADNLLGTFLKTINKTDKTIDLTHFIPGEQCKRLCRPNDRRLCHFTFTLKYFHIMGGACQNCTTGTESHCFHSKCIMADGVKRSFLSINAQLPAPPIHVCKDDVIIVDLSNDADGTATSIHWHGMRQIEGTQYFDGAPYLTQCPIPYGNRFRYAFTADDEGTHFYHSHSGHQKANGIFGALIVRAPDKPLLSNREHYDHDLPEHYIIVCDWMQHLAEEDFPGMTSRSILSRSILINGHGRFFNTSSETYENATLTIYNVEPNKRYRFRFINSGFNVCPFLLQIEHHNMTIIASEISYVEPFTIDSLYSLTGERFDFVIHTNNTPGDYWIRVQTMFPCRTVIEGFAVLRYSNKSGSDVAFTDNPPRLSNDFPQTRLFNSPKPKEKDIPFLILNAYEYDESILKDDADFKFYLFLDSPTITDDVLYTKQTHYRMAFETTRSNFNSIGTFNNISLLYPSFPLLTQPEMIDESMFCNENSTIGQFCTDNGFGNVTACRCVHRIKADLNSIVEFIVVNVDDQIAHPIHLHGHRFHILDMGVYDKKPVPGLVRNGGIPNYTHKRPPYKDTCILPYPGYVRLRFRADNPGFWLFHCHFDWHLETGMSVILQVGELSQMTKPPKDFPKCSNFKVTQING</sequence>
<feature type="domain" description="Helicase ATP-binding" evidence="7">
    <location>
        <begin position="30"/>
        <end position="180"/>
    </location>
</feature>
<accession>A0A9J6C2X3</accession>
<dbReference type="CDD" id="cd13884">
    <property type="entry name" value="CuRO_2_tcLCC_insect_like"/>
    <property type="match status" value="1"/>
</dbReference>
<dbReference type="PANTHER" id="PTHR11709:SF394">
    <property type="entry name" value="FI03373P-RELATED"/>
    <property type="match status" value="1"/>
</dbReference>
<dbReference type="CDD" id="cd13858">
    <property type="entry name" value="CuRO_1_tcLCC2_insect_like"/>
    <property type="match status" value="1"/>
</dbReference>
<evidence type="ECO:0000256" key="6">
    <source>
        <dbReference type="ARBA" id="ARBA00023008"/>
    </source>
</evidence>
<dbReference type="GO" id="GO:0006826">
    <property type="term" value="P:iron ion transport"/>
    <property type="evidence" value="ECO:0007669"/>
    <property type="project" value="TreeGrafter"/>
</dbReference>
<keyword evidence="2" id="KW-0479">Metal-binding</keyword>
<dbReference type="Proteomes" id="UP001107558">
    <property type="component" value="Chromosome 2"/>
</dbReference>
<evidence type="ECO:0000256" key="4">
    <source>
        <dbReference type="ARBA" id="ARBA00022840"/>
    </source>
</evidence>
<evidence type="ECO:0000256" key="3">
    <source>
        <dbReference type="ARBA" id="ARBA00022741"/>
    </source>
</evidence>
<reference evidence="9" key="1">
    <citation type="submission" date="2021-03" db="EMBL/GenBank/DDBJ databases">
        <title>Chromosome level genome of the anhydrobiotic midge Polypedilum vanderplanki.</title>
        <authorList>
            <person name="Yoshida Y."/>
            <person name="Kikawada T."/>
            <person name="Gusev O."/>
        </authorList>
    </citation>
    <scope>NUCLEOTIDE SEQUENCE</scope>
    <source>
        <strain evidence="9">NIAS01</strain>
        <tissue evidence="9">Whole body or cell culture</tissue>
    </source>
</reference>
<evidence type="ECO:0000259" key="7">
    <source>
        <dbReference type="PROSITE" id="PS51192"/>
    </source>
</evidence>
<name>A0A9J6C2X3_POLVA</name>
<proteinExistence type="inferred from homology"/>
<dbReference type="Pfam" id="PF07731">
    <property type="entry name" value="Cu-oxidase_2"/>
    <property type="match status" value="1"/>
</dbReference>
<dbReference type="GO" id="GO:0005524">
    <property type="term" value="F:ATP binding"/>
    <property type="evidence" value="ECO:0007669"/>
    <property type="project" value="UniProtKB-KW"/>
</dbReference>
<dbReference type="PROSITE" id="PS00079">
    <property type="entry name" value="MULTICOPPER_OXIDASE1"/>
    <property type="match status" value="1"/>
</dbReference>
<comment type="caution">
    <text evidence="9">The sequence shown here is derived from an EMBL/GenBank/DDBJ whole genome shotgun (WGS) entry which is preliminary data.</text>
</comment>
<keyword evidence="3" id="KW-0547">Nucleotide-binding</keyword>
<dbReference type="InterPro" id="IPR027417">
    <property type="entry name" value="P-loop_NTPase"/>
</dbReference>
<dbReference type="GO" id="GO:0005507">
    <property type="term" value="F:copper ion binding"/>
    <property type="evidence" value="ECO:0007669"/>
    <property type="project" value="InterPro"/>
</dbReference>
<evidence type="ECO:0000256" key="5">
    <source>
        <dbReference type="ARBA" id="ARBA00023002"/>
    </source>
</evidence>